<evidence type="ECO:0000313" key="1">
    <source>
        <dbReference type="EMBL" id="CUV65217.1"/>
    </source>
</evidence>
<dbReference type="Pfam" id="PF05069">
    <property type="entry name" value="Phage_tail_S"/>
    <property type="match status" value="1"/>
</dbReference>
<reference evidence="1" key="1">
    <citation type="submission" date="2015-11" db="EMBL/GenBank/DDBJ databases">
        <authorList>
            <person name="Zhang Y."/>
            <person name="Guo Z."/>
        </authorList>
    </citation>
    <scope>NUCLEOTIDE SEQUENCE</scope>
    <source>
        <strain evidence="1">BN30871</strain>
    </source>
</reference>
<dbReference type="InterPro" id="IPR006522">
    <property type="entry name" value="Phage_virion_morphogenesis"/>
</dbReference>
<dbReference type="AlphaFoldDB" id="A0A0S4XN88"/>
<sequence length="159" mass="17759">MSSTQIQGLDNVKSKLAKLSSLINGSGMQEIMRDIGEKIKLDIEMSFENEKSPFGEVWRVRKAVGKDYNNNNNRKLLHEKGNLSSNWQTKATPKQVTVSNNTVKAYGAVQNWGSKKSSGRGSGIPARRYLPIDDNGELEPKLKKSIEKIVVDKIEKVLN</sequence>
<organism evidence="1">
    <name type="scientific">Sulfurovum sp. enrichment culture clone C5</name>
    <dbReference type="NCBI Taxonomy" id="497650"/>
    <lineage>
        <taxon>Bacteria</taxon>
        <taxon>Pseudomonadati</taxon>
        <taxon>Campylobacterota</taxon>
        <taxon>Epsilonproteobacteria</taxon>
        <taxon>Campylobacterales</taxon>
        <taxon>Sulfurovaceae</taxon>
        <taxon>Sulfurovum</taxon>
        <taxon>environmental samples</taxon>
    </lineage>
</organism>
<evidence type="ECO:0008006" key="2">
    <source>
        <dbReference type="Google" id="ProtNLM"/>
    </source>
</evidence>
<dbReference type="EMBL" id="FAXN01000021">
    <property type="protein sequence ID" value="CUV65217.1"/>
    <property type="molecule type" value="Genomic_DNA"/>
</dbReference>
<accession>A0A0S4XN88</accession>
<gene>
    <name evidence="1" type="ORF">BN3087_220034</name>
</gene>
<proteinExistence type="predicted"/>
<name>A0A0S4XN88_9BACT</name>
<protein>
    <recommendedName>
        <fullName evidence="2">Phage virion morphogenesis protein</fullName>
    </recommendedName>
</protein>